<comment type="caution">
    <text evidence="1">The sequence shown here is derived from an EMBL/GenBank/DDBJ whole genome shotgun (WGS) entry which is preliminary data.</text>
</comment>
<organism evidence="1 2">
    <name type="scientific">Clostridium luticellarii</name>
    <dbReference type="NCBI Taxonomy" id="1691940"/>
    <lineage>
        <taxon>Bacteria</taxon>
        <taxon>Bacillati</taxon>
        <taxon>Bacillota</taxon>
        <taxon>Clostridia</taxon>
        <taxon>Eubacteriales</taxon>
        <taxon>Clostridiaceae</taxon>
        <taxon>Clostridium</taxon>
    </lineage>
</organism>
<gene>
    <name evidence="1" type="ORF">CLLU_35680</name>
</gene>
<sequence>MRRNIVEKASSFKEIVFPIFTNGTLFDEDYMNLFDKNRNLVPIVSIEGNVHHLFSTFSGSSYFSPKVSTVTFFIF</sequence>
<name>A0A2T0B5E5_9CLOT</name>
<accession>A0A2T0B5E5</accession>
<proteinExistence type="predicted"/>
<dbReference type="Proteomes" id="UP000237798">
    <property type="component" value="Unassembled WGS sequence"/>
</dbReference>
<evidence type="ECO:0000313" key="2">
    <source>
        <dbReference type="Proteomes" id="UP000237798"/>
    </source>
</evidence>
<reference evidence="1 2" key="1">
    <citation type="submission" date="2018-03" db="EMBL/GenBank/DDBJ databases">
        <title>Genome sequence of Clostridium luticellarii DSM 29923.</title>
        <authorList>
            <person name="Poehlein A."/>
            <person name="Daniel R."/>
        </authorList>
    </citation>
    <scope>NUCLEOTIDE SEQUENCE [LARGE SCALE GENOMIC DNA]</scope>
    <source>
        <strain evidence="1 2">DSM 29923</strain>
    </source>
</reference>
<dbReference type="AlphaFoldDB" id="A0A2T0B5E5"/>
<evidence type="ECO:0000313" key="1">
    <source>
        <dbReference type="EMBL" id="PRR79121.1"/>
    </source>
</evidence>
<dbReference type="EMBL" id="PVXP01000111">
    <property type="protein sequence ID" value="PRR79121.1"/>
    <property type="molecule type" value="Genomic_DNA"/>
</dbReference>
<protein>
    <submittedName>
        <fullName evidence="1">Uncharacterized protein</fullName>
    </submittedName>
</protein>
<keyword evidence="2" id="KW-1185">Reference proteome</keyword>